<dbReference type="GO" id="GO:0008168">
    <property type="term" value="F:methyltransferase activity"/>
    <property type="evidence" value="ECO:0007669"/>
    <property type="project" value="UniProtKB-KW"/>
</dbReference>
<dbReference type="Pfam" id="PF06962">
    <property type="entry name" value="rRNA_methylase"/>
    <property type="match status" value="1"/>
</dbReference>
<accession>A0A6P1ZCT6</accession>
<evidence type="ECO:0000313" key="1">
    <source>
        <dbReference type="EMBL" id="TVM31763.1"/>
    </source>
</evidence>
<dbReference type="EMBL" id="QMIF01000014">
    <property type="protein sequence ID" value="TVM31763.1"/>
    <property type="molecule type" value="Genomic_DNA"/>
</dbReference>
<dbReference type="AlphaFoldDB" id="A0A6P1ZCT6"/>
<keyword evidence="1" id="KW-0808">Transferase</keyword>
<evidence type="ECO:0000313" key="2">
    <source>
        <dbReference type="Proteomes" id="UP000434052"/>
    </source>
</evidence>
<sequence length="197" mass="20886">MERYFDVLRLAHDAVGRVLRDLAEARGDGLCAVDATVGNGHDTLFLAQAVGPRGRVYGFDVQERAIKATQNCCGEAGVGDRVTLLHAGHERMAELLPDDVTAAAVMFNLGYLPGADKSVVTQPATTIAALDAALSLLAPGGVISITAYTAHPGGSEETEAVRHWCAGLNHPLFKAMEYGMANCPEAKRLFLVGRFHG</sequence>
<dbReference type="PANTHER" id="PTHR35276:SF1">
    <property type="entry name" value="TRNA (MNM(5)S(2)U34)-METHYLTRANSFERASE, CHLOROPLASTIC"/>
    <property type="match status" value="1"/>
</dbReference>
<dbReference type="PANTHER" id="PTHR35276">
    <property type="entry name" value="S-ADENOSYL-L-METHIONINE-DEPENDENT METHYLTRANSFERASES SUPERFAMILY PROTEIN"/>
    <property type="match status" value="1"/>
</dbReference>
<dbReference type="InterPro" id="IPR029063">
    <property type="entry name" value="SAM-dependent_MTases_sf"/>
</dbReference>
<proteinExistence type="predicted"/>
<reference evidence="1 2" key="1">
    <citation type="submission" date="2018-06" db="EMBL/GenBank/DDBJ databases">
        <title>Complete genome of Desulfovibrio marinus P48SEP.</title>
        <authorList>
            <person name="Crispim J.S."/>
            <person name="Vidigal P.M.P."/>
            <person name="Silva L.C.F."/>
            <person name="Araujo L.C."/>
            <person name="Laguardia C.N."/>
            <person name="Dias R.S."/>
            <person name="Sousa M.P."/>
            <person name="Paula S.O."/>
            <person name="Silva C."/>
        </authorList>
    </citation>
    <scope>NUCLEOTIDE SEQUENCE [LARGE SCALE GENOMIC DNA]</scope>
    <source>
        <strain evidence="1 2">P48SEP</strain>
    </source>
</reference>
<dbReference type="Gene3D" id="3.40.50.150">
    <property type="entry name" value="Vaccinia Virus protein VP39"/>
    <property type="match status" value="1"/>
</dbReference>
<dbReference type="OrthoDB" id="9792989at2"/>
<gene>
    <name evidence="1" type="ORF">DQK91_17675</name>
</gene>
<name>A0A6P1ZCT6_9BACT</name>
<dbReference type="SUPFAM" id="SSF53335">
    <property type="entry name" value="S-adenosyl-L-methionine-dependent methyltransferases"/>
    <property type="match status" value="1"/>
</dbReference>
<dbReference type="Proteomes" id="UP000434052">
    <property type="component" value="Unassembled WGS sequence"/>
</dbReference>
<dbReference type="RefSeq" id="WP_144306721.1">
    <property type="nucleotide sequence ID" value="NZ_QMIF01000014.1"/>
</dbReference>
<keyword evidence="1" id="KW-0489">Methyltransferase</keyword>
<dbReference type="GO" id="GO:0032259">
    <property type="term" value="P:methylation"/>
    <property type="evidence" value="ECO:0007669"/>
    <property type="project" value="UniProtKB-KW"/>
</dbReference>
<comment type="caution">
    <text evidence="1">The sequence shown here is derived from an EMBL/GenBank/DDBJ whole genome shotgun (WGS) entry which is preliminary data.</text>
</comment>
<organism evidence="1 2">
    <name type="scientific">Oceanidesulfovibrio marinus</name>
    <dbReference type="NCBI Taxonomy" id="370038"/>
    <lineage>
        <taxon>Bacteria</taxon>
        <taxon>Pseudomonadati</taxon>
        <taxon>Thermodesulfobacteriota</taxon>
        <taxon>Desulfovibrionia</taxon>
        <taxon>Desulfovibrionales</taxon>
        <taxon>Desulfovibrionaceae</taxon>
        <taxon>Oceanidesulfovibrio</taxon>
    </lineage>
</organism>
<dbReference type="InterPro" id="IPR010719">
    <property type="entry name" value="MnmM_MeTrfase"/>
</dbReference>
<protein>
    <submittedName>
        <fullName evidence="1">rRNA methyltransferase</fullName>
    </submittedName>
</protein>